<keyword evidence="2" id="KW-0165">Cleavage on pair of basic residues</keyword>
<dbReference type="InterPro" id="IPR008979">
    <property type="entry name" value="Galactose-bd-like_sf"/>
</dbReference>
<evidence type="ECO:0000256" key="5">
    <source>
        <dbReference type="ARBA" id="ARBA00022825"/>
    </source>
</evidence>
<feature type="region of interest" description="Disordered" evidence="9">
    <location>
        <begin position="744"/>
        <end position="788"/>
    </location>
</feature>
<dbReference type="Gene3D" id="3.40.50.200">
    <property type="entry name" value="Peptidase S8/S53 domain"/>
    <property type="match status" value="1"/>
</dbReference>
<dbReference type="Gene3D" id="3.30.70.850">
    <property type="entry name" value="Peptidase S8, pro-domain"/>
    <property type="match status" value="1"/>
</dbReference>
<keyword evidence="4 7" id="KW-0378">Hydrolase</keyword>
<dbReference type="InterPro" id="IPR002884">
    <property type="entry name" value="P_dom"/>
</dbReference>
<keyword evidence="1 7" id="KW-0645">Protease</keyword>
<evidence type="ECO:0000313" key="12">
    <source>
        <dbReference type="Proteomes" id="UP001652625"/>
    </source>
</evidence>
<keyword evidence="12" id="KW-1185">Reference proteome</keyword>
<dbReference type="InterPro" id="IPR023827">
    <property type="entry name" value="Peptidase_S8_Asp-AS"/>
</dbReference>
<feature type="active site" description="Charge relay system" evidence="7">
    <location>
        <position position="459"/>
    </location>
</feature>
<reference evidence="13" key="1">
    <citation type="submission" date="2025-08" db="UniProtKB">
        <authorList>
            <consortium name="RefSeq"/>
        </authorList>
    </citation>
    <scope>IDENTIFICATION</scope>
</reference>
<sequence length="803" mass="89392">MSISLSSFFLGVLLYLSCSRTFAKHAEVSSSLNDRLRRDVGFKSSIIKLLSLFSDPIDEEHDDLENETSKTHAYEWVVQLSSDNLNIAKEIGKKYGFQHVERIELQDKDFNSGGVFRFSHSEPKKGEELLEEPNLKLSESADDRIDKFRDDDLKRTILENKHNIKNEDRVMYFKRQRILSREKRLPIKSIFNIDDPQFGKQWYINNKGQTSGPSSFDDRVLKVWEEGITGRGVKVSILDDGMDHTHPDLKDNYDQQSSKDINGHDDDPFPNDTDPYNAHGTKCAGTVAAVANNSICGVGIAFNAKIGAIRMLDGKATDLIEADALSYHRDHIDIYSCSWGPKDNGVTFGRPGPLGRLALAQGAKDGRKGKGSLFVWATGNGGMNKDDCNADGYVNSIYTLGIGSVNEHGVSTYYGEKCAAMIAVTYCSGAHSGSSGDPQAVVITTYLHHQCTDSFVGTSSAAPLAAGIFALVLEANPLLSWRDVQHLVFQTAVKTSPMDLGWAVNGCGKPFNHKFGFGLLDAFALVKQALNWTLVSPQKSCHFKLSFDNGYIPSGHHFKLSFTTDGCQSCKTKNEEGKCKNSITKLEHVVVNVTLKHRRRGDLSIDLISPAGTVSHMLHERPYDDSTTGLKGWTLMTLFNWCENPKGTWQLLFIDKNVSNSYERNARDLEDEYIKELDEKKKDGTDEIFEEESADVTLGEDISNEKKTIWSGGFRDAAYQRYLNRKETYGDYYGSRFKRSAVEDADSYSKKSDDENSSDSGNSDTTNDTDNAYTPDDTNNNENLNNSEIAGVVQEISVTFYGT</sequence>
<dbReference type="GeneID" id="100206357"/>
<dbReference type="RefSeq" id="XP_065669747.1">
    <property type="nucleotide sequence ID" value="XM_065813675.1"/>
</dbReference>
<evidence type="ECO:0000256" key="4">
    <source>
        <dbReference type="ARBA" id="ARBA00022801"/>
    </source>
</evidence>
<dbReference type="PANTHER" id="PTHR42884:SF23">
    <property type="entry name" value="FURIN-LIKE PROTEASE 2"/>
    <property type="match status" value="1"/>
</dbReference>
<gene>
    <name evidence="13" type="primary">LOC100206357</name>
</gene>
<evidence type="ECO:0000259" key="11">
    <source>
        <dbReference type="PROSITE" id="PS51829"/>
    </source>
</evidence>
<dbReference type="PROSITE" id="PS51892">
    <property type="entry name" value="SUBTILASE"/>
    <property type="match status" value="1"/>
</dbReference>
<dbReference type="PROSITE" id="PS00136">
    <property type="entry name" value="SUBTILASE_ASP"/>
    <property type="match status" value="1"/>
</dbReference>
<dbReference type="Proteomes" id="UP001652625">
    <property type="component" value="Chromosome 12"/>
</dbReference>
<evidence type="ECO:0000256" key="2">
    <source>
        <dbReference type="ARBA" id="ARBA00022685"/>
    </source>
</evidence>
<dbReference type="InterPro" id="IPR022398">
    <property type="entry name" value="Peptidase_S8_His-AS"/>
</dbReference>
<dbReference type="InterPro" id="IPR036852">
    <property type="entry name" value="Peptidase_S8/S53_dom_sf"/>
</dbReference>
<feature type="active site" description="Charge relay system" evidence="7">
    <location>
        <position position="239"/>
    </location>
</feature>
<protein>
    <submittedName>
        <fullName evidence="13">PC3-like endoprotease variant B</fullName>
    </submittedName>
</protein>
<feature type="domain" description="P/Homo B" evidence="11">
    <location>
        <begin position="535"/>
        <end position="688"/>
    </location>
</feature>
<dbReference type="Pfam" id="PF00082">
    <property type="entry name" value="Peptidase_S8"/>
    <property type="match status" value="1"/>
</dbReference>
<keyword evidence="6" id="KW-1015">Disulfide bond</keyword>
<feature type="chain" id="PRO_5045351846" evidence="10">
    <location>
        <begin position="24"/>
        <end position="803"/>
    </location>
</feature>
<evidence type="ECO:0000256" key="3">
    <source>
        <dbReference type="ARBA" id="ARBA00022729"/>
    </source>
</evidence>
<feature type="active site" description="Charge relay system" evidence="7">
    <location>
        <position position="279"/>
    </location>
</feature>
<dbReference type="PROSITE" id="PS00138">
    <property type="entry name" value="SUBTILASE_SER"/>
    <property type="match status" value="1"/>
</dbReference>
<organism evidence="12 13">
    <name type="scientific">Hydra vulgaris</name>
    <name type="common">Hydra</name>
    <name type="synonym">Hydra attenuata</name>
    <dbReference type="NCBI Taxonomy" id="6087"/>
    <lineage>
        <taxon>Eukaryota</taxon>
        <taxon>Metazoa</taxon>
        <taxon>Cnidaria</taxon>
        <taxon>Hydrozoa</taxon>
        <taxon>Hydroidolina</taxon>
        <taxon>Anthoathecata</taxon>
        <taxon>Aplanulata</taxon>
        <taxon>Hydridae</taxon>
        <taxon>Hydra</taxon>
    </lineage>
</organism>
<dbReference type="InterPro" id="IPR038466">
    <property type="entry name" value="S8_pro-domain_sf"/>
</dbReference>
<accession>A0ABM4D631</accession>
<name>A0ABM4D631_HYDVU</name>
<dbReference type="PROSITE" id="PS51829">
    <property type="entry name" value="P_HOMO_B"/>
    <property type="match status" value="1"/>
</dbReference>
<dbReference type="InterPro" id="IPR015500">
    <property type="entry name" value="Peptidase_S8_subtilisin-rel"/>
</dbReference>
<keyword evidence="3 10" id="KW-0732">Signal</keyword>
<dbReference type="InterPro" id="IPR023828">
    <property type="entry name" value="Peptidase_S8_Ser-AS"/>
</dbReference>
<feature type="signal peptide" evidence="10">
    <location>
        <begin position="1"/>
        <end position="23"/>
    </location>
</feature>
<dbReference type="Gene3D" id="2.60.120.260">
    <property type="entry name" value="Galactose-binding domain-like"/>
    <property type="match status" value="1"/>
</dbReference>
<dbReference type="InterPro" id="IPR000209">
    <property type="entry name" value="Peptidase_S8/S53_dom"/>
</dbReference>
<dbReference type="SUPFAM" id="SSF49785">
    <property type="entry name" value="Galactose-binding domain-like"/>
    <property type="match status" value="1"/>
</dbReference>
<dbReference type="PANTHER" id="PTHR42884">
    <property type="entry name" value="PROPROTEIN CONVERTASE SUBTILISIN/KEXIN-RELATED"/>
    <property type="match status" value="1"/>
</dbReference>
<proteinExistence type="inferred from homology"/>
<dbReference type="InterPro" id="IPR034182">
    <property type="entry name" value="Kexin/furin"/>
</dbReference>
<comment type="similarity">
    <text evidence="7 8">Belongs to the peptidase S8 family.</text>
</comment>
<evidence type="ECO:0000256" key="6">
    <source>
        <dbReference type="ARBA" id="ARBA00023157"/>
    </source>
</evidence>
<evidence type="ECO:0000313" key="13">
    <source>
        <dbReference type="RefSeq" id="XP_065669747.1"/>
    </source>
</evidence>
<evidence type="ECO:0000256" key="7">
    <source>
        <dbReference type="PROSITE-ProRule" id="PRU01240"/>
    </source>
</evidence>
<dbReference type="SUPFAM" id="SSF52743">
    <property type="entry name" value="Subtilisin-like"/>
    <property type="match status" value="1"/>
</dbReference>
<feature type="region of interest" description="Disordered" evidence="9">
    <location>
        <begin position="246"/>
        <end position="270"/>
    </location>
</feature>
<dbReference type="PRINTS" id="PR00723">
    <property type="entry name" value="SUBTILISIN"/>
</dbReference>
<dbReference type="CDD" id="cd04059">
    <property type="entry name" value="Peptidases_S8_Protein_convertases_Kexins_Furin-like"/>
    <property type="match status" value="1"/>
</dbReference>
<evidence type="ECO:0000256" key="9">
    <source>
        <dbReference type="SAM" id="MobiDB-lite"/>
    </source>
</evidence>
<evidence type="ECO:0000256" key="1">
    <source>
        <dbReference type="ARBA" id="ARBA00022670"/>
    </source>
</evidence>
<keyword evidence="5 7" id="KW-0720">Serine protease</keyword>
<feature type="compositionally biased region" description="Low complexity" evidence="9">
    <location>
        <begin position="758"/>
        <end position="786"/>
    </location>
</feature>
<evidence type="ECO:0000256" key="10">
    <source>
        <dbReference type="SAM" id="SignalP"/>
    </source>
</evidence>
<dbReference type="Pfam" id="PF01483">
    <property type="entry name" value="P_proprotein"/>
    <property type="match status" value="1"/>
</dbReference>
<evidence type="ECO:0000256" key="8">
    <source>
        <dbReference type="RuleBase" id="RU003355"/>
    </source>
</evidence>
<dbReference type="PROSITE" id="PS00137">
    <property type="entry name" value="SUBTILASE_HIS"/>
    <property type="match status" value="1"/>
</dbReference>